<keyword evidence="2" id="KW-0472">Membrane</keyword>
<evidence type="ECO:0000313" key="5">
    <source>
        <dbReference type="RefSeq" id="XP_026677308.1"/>
    </source>
</evidence>
<dbReference type="GeneID" id="103506476"/>
<dbReference type="GO" id="GO:0043625">
    <property type="term" value="C:delta DNA polymerase complex"/>
    <property type="evidence" value="ECO:0007669"/>
    <property type="project" value="InterPro"/>
</dbReference>
<keyword evidence="2" id="KW-1133">Transmembrane helix</keyword>
<feature type="compositionally biased region" description="Acidic residues" evidence="1">
    <location>
        <begin position="629"/>
        <end position="641"/>
    </location>
</feature>
<accession>A0A3Q0IRQ5</accession>
<reference evidence="5" key="1">
    <citation type="submission" date="2025-08" db="UniProtKB">
        <authorList>
            <consortium name="RefSeq"/>
        </authorList>
    </citation>
    <scope>IDENTIFICATION</scope>
</reference>
<feature type="region of interest" description="Disordered" evidence="1">
    <location>
        <begin position="457"/>
        <end position="497"/>
    </location>
</feature>
<name>A0A3Q0IRQ5_DIACI</name>
<dbReference type="PaxDb" id="121845-A0A3Q0IRQ5"/>
<dbReference type="GO" id="GO:0000149">
    <property type="term" value="F:SNARE binding"/>
    <property type="evidence" value="ECO:0007669"/>
    <property type="project" value="TreeGrafter"/>
</dbReference>
<feature type="compositionally biased region" description="Basic and acidic residues" evidence="1">
    <location>
        <begin position="679"/>
        <end position="694"/>
    </location>
</feature>
<proteinExistence type="predicted"/>
<feature type="compositionally biased region" description="Low complexity" evidence="1">
    <location>
        <begin position="521"/>
        <end position="531"/>
    </location>
</feature>
<dbReference type="GO" id="GO:0005829">
    <property type="term" value="C:cytosol"/>
    <property type="evidence" value="ECO:0007669"/>
    <property type="project" value="GOC"/>
</dbReference>
<dbReference type="KEGG" id="dci:103506476"/>
<dbReference type="AlphaFoldDB" id="A0A3Q0IRQ5"/>
<dbReference type="GO" id="GO:0032456">
    <property type="term" value="P:endocytic recycling"/>
    <property type="evidence" value="ECO:0007669"/>
    <property type="project" value="InterPro"/>
</dbReference>
<gene>
    <name evidence="5" type="primary">LOC103506476</name>
</gene>
<feature type="domain" description="Syndetin C-terminal" evidence="3">
    <location>
        <begin position="208"/>
        <end position="340"/>
    </location>
</feature>
<organism evidence="4 5">
    <name type="scientific">Diaphorina citri</name>
    <name type="common">Asian citrus psyllid</name>
    <dbReference type="NCBI Taxonomy" id="121845"/>
    <lineage>
        <taxon>Eukaryota</taxon>
        <taxon>Metazoa</taxon>
        <taxon>Ecdysozoa</taxon>
        <taxon>Arthropoda</taxon>
        <taxon>Hexapoda</taxon>
        <taxon>Insecta</taxon>
        <taxon>Pterygota</taxon>
        <taxon>Neoptera</taxon>
        <taxon>Paraneoptera</taxon>
        <taxon>Hemiptera</taxon>
        <taxon>Sternorrhyncha</taxon>
        <taxon>Psylloidea</taxon>
        <taxon>Psyllidae</taxon>
        <taxon>Diaphorininae</taxon>
        <taxon>Diaphorina</taxon>
    </lineage>
</organism>
<dbReference type="GO" id="GO:0006260">
    <property type="term" value="P:DNA replication"/>
    <property type="evidence" value="ECO:0007669"/>
    <property type="project" value="InterPro"/>
</dbReference>
<dbReference type="Gene3D" id="3.90.1030.20">
    <property type="entry name" value="DNA polymerase delta, p66 (Cdc27) subunit, wHTH domain"/>
    <property type="match status" value="1"/>
</dbReference>
<feature type="compositionally biased region" description="Basic and acidic residues" evidence="1">
    <location>
        <begin position="655"/>
        <end position="664"/>
    </location>
</feature>
<feature type="compositionally biased region" description="Acidic residues" evidence="1">
    <location>
        <begin position="589"/>
        <end position="602"/>
    </location>
</feature>
<feature type="transmembrane region" description="Helical" evidence="2">
    <location>
        <begin position="119"/>
        <end position="143"/>
    </location>
</feature>
<dbReference type="InterPro" id="IPR041913">
    <property type="entry name" value="POLD3_sf"/>
</dbReference>
<feature type="region of interest" description="Disordered" evidence="1">
    <location>
        <begin position="517"/>
        <end position="760"/>
    </location>
</feature>
<evidence type="ECO:0000256" key="2">
    <source>
        <dbReference type="SAM" id="Phobius"/>
    </source>
</evidence>
<dbReference type="InterPro" id="IPR040047">
    <property type="entry name" value="VPS50"/>
</dbReference>
<feature type="compositionally biased region" description="Basic and acidic residues" evidence="1">
    <location>
        <begin position="561"/>
        <end position="588"/>
    </location>
</feature>
<dbReference type="Pfam" id="PF10474">
    <property type="entry name" value="Syndetin_C"/>
    <property type="match status" value="1"/>
</dbReference>
<dbReference type="PANTHER" id="PTHR13258:SF0">
    <property type="entry name" value="SYNDETIN"/>
    <property type="match status" value="1"/>
</dbReference>
<evidence type="ECO:0000259" key="3">
    <source>
        <dbReference type="Pfam" id="PF10474"/>
    </source>
</evidence>
<keyword evidence="2" id="KW-0812">Transmembrane</keyword>
<dbReference type="STRING" id="121845.A0A3Q0IRQ5"/>
<keyword evidence="4" id="KW-1185">Reference proteome</keyword>
<dbReference type="GO" id="GO:1990745">
    <property type="term" value="C:EARP complex"/>
    <property type="evidence" value="ECO:0007669"/>
    <property type="project" value="InterPro"/>
</dbReference>
<dbReference type="InterPro" id="IPR019514">
    <property type="entry name" value="Syndetin_C"/>
</dbReference>
<dbReference type="RefSeq" id="XP_026677308.1">
    <property type="nucleotide sequence ID" value="XM_026821507.1"/>
</dbReference>
<feature type="compositionally biased region" description="Basic and acidic residues" evidence="1">
    <location>
        <begin position="478"/>
        <end position="487"/>
    </location>
</feature>
<sequence>MIKDFEFRSLRHSIRNASRALSSAVSNDDSSVSGGTLYFSGDSSGTPFDQPMHVPPVSTGEDILQDIPDDPSGYYSDDSDDGRSKHTSQTKQTCCLTNTSLSILRLCGKYLQMSKYLKLIASTIIYSLFQLFEYYLYIVYHFFSLDQTSGKIVSVTSLKLQSVLKRIKENLIMSTMSESDLTLSTNSLDRVALAEMCVEVDLKKSETLFGLSERVIAVESLVFLSSQFQILHSYLECLLSDQTKNTLHQFYTQTLTVVTDLRKPVYACVAWKSIDTQQILLMMSRVDWEVSDIIEKHSPYVDYIVQDLQVFIKRVEKVQEQSEIQFPSAVISVLWENIRTLNIHVGLAKSLLSTFVNDESFKPKLSTCWFVFGTSKTDPSSKKMLIVPDNQLESVKDRFEKITSQHVYSIQKSGNSGTDMNSVYLADQSADKNIAQCSSLSNLKCDQVKIVANRRNLVAPAPPTTSNSNSKPAVSGKTTDKPGDSAKKSPVKNTIGNMFSKHPCHIFSLEEKKVENKSPVKKVPVSPAKKSGITAGKKKGAEKGAGSANITSFFSKGPLPEIKKAEPAVQKPIKETKPIAKKPSNESKEIEDEAMDVEETDENEKPEVAENVEVDKNNKDSEKVKSKEIEDEAMDVEETDENEKPEVAENVEVDENNKDSEKDKKSKGKKTSTKSANSKKTDKKKEKKEKEVQRRRIRVFSDSSESEKEEPERERSLSPPPPSPPRVDIKSATLSDDDDVIPPTPEPQSTGGRKRKRKLVTKTMTDESGFLRSFPVAASVPEHCIAAPRQCC</sequence>
<feature type="compositionally biased region" description="Basic and acidic residues" evidence="1">
    <location>
        <begin position="603"/>
        <end position="628"/>
    </location>
</feature>
<dbReference type="PANTHER" id="PTHR13258">
    <property type="entry name" value="SYNDETIN"/>
    <property type="match status" value="1"/>
</dbReference>
<dbReference type="Proteomes" id="UP000079169">
    <property type="component" value="Unplaced"/>
</dbReference>
<dbReference type="GO" id="GO:0042147">
    <property type="term" value="P:retrograde transport, endosome to Golgi"/>
    <property type="evidence" value="ECO:0007669"/>
    <property type="project" value="InterPro"/>
</dbReference>
<evidence type="ECO:0000313" key="4">
    <source>
        <dbReference type="Proteomes" id="UP000079169"/>
    </source>
</evidence>
<evidence type="ECO:0000256" key="1">
    <source>
        <dbReference type="SAM" id="MobiDB-lite"/>
    </source>
</evidence>
<protein>
    <submittedName>
        <fullName evidence="5">Uncharacterized protein LOC103506476</fullName>
    </submittedName>
</protein>